<comment type="caution">
    <text evidence="6">The sequence shown here is derived from an EMBL/GenBank/DDBJ whole genome shotgun (WGS) entry which is preliminary data.</text>
</comment>
<keyword evidence="3" id="KW-0408">Iron</keyword>
<evidence type="ECO:0000313" key="7">
    <source>
        <dbReference type="Proteomes" id="UP000823842"/>
    </source>
</evidence>
<evidence type="ECO:0000256" key="4">
    <source>
        <dbReference type="ARBA" id="ARBA00023014"/>
    </source>
</evidence>
<dbReference type="Gene3D" id="3.40.50.11900">
    <property type="match status" value="1"/>
</dbReference>
<dbReference type="InterPro" id="IPR043129">
    <property type="entry name" value="ATPase_NBD"/>
</dbReference>
<proteinExistence type="predicted"/>
<dbReference type="InterPro" id="IPR008275">
    <property type="entry name" value="CoA_E_activase_dom"/>
</dbReference>
<dbReference type="Proteomes" id="UP000823842">
    <property type="component" value="Unassembled WGS sequence"/>
</dbReference>
<dbReference type="Gene3D" id="3.30.420.40">
    <property type="match status" value="2"/>
</dbReference>
<evidence type="ECO:0000313" key="6">
    <source>
        <dbReference type="EMBL" id="HJB28715.1"/>
    </source>
</evidence>
<dbReference type="SUPFAM" id="SSF53067">
    <property type="entry name" value="Actin-like ATPase domain"/>
    <property type="match status" value="1"/>
</dbReference>
<dbReference type="GO" id="GO:0051536">
    <property type="term" value="F:iron-sulfur cluster binding"/>
    <property type="evidence" value="ECO:0007669"/>
    <property type="project" value="UniProtKB-KW"/>
</dbReference>
<accession>A0A9D2LSZ8</accession>
<keyword evidence="2" id="KW-0479">Metal-binding</keyword>
<keyword evidence="4" id="KW-0411">Iron-sulfur</keyword>
<dbReference type="PANTHER" id="PTHR32329:SF2">
    <property type="entry name" value="BIFUNCTIONAL PROTEIN [INCLUDES 2-HYDROXYACYL-COA DEHYDRATASE (N-TER) AND ITS ACTIVATOR DOMAIN (C_TERM)"/>
    <property type="match status" value="1"/>
</dbReference>
<name>A0A9D2LSZ8_9FIRM</name>
<feature type="domain" description="ATPase BadF/BadG/BcrA/BcrD type" evidence="5">
    <location>
        <begin position="298"/>
        <end position="546"/>
    </location>
</feature>
<comment type="cofactor">
    <cofactor evidence="1">
        <name>[4Fe-4S] cluster</name>
        <dbReference type="ChEBI" id="CHEBI:49883"/>
    </cofactor>
</comment>
<evidence type="ECO:0000256" key="1">
    <source>
        <dbReference type="ARBA" id="ARBA00001966"/>
    </source>
</evidence>
<dbReference type="InterPro" id="IPR010327">
    <property type="entry name" value="FldB/FldC_alpha/beta"/>
</dbReference>
<dbReference type="NCBIfam" id="TIGR00241">
    <property type="entry name" value="CoA_E_activ"/>
    <property type="match status" value="1"/>
</dbReference>
<reference evidence="6" key="2">
    <citation type="submission" date="2021-04" db="EMBL/GenBank/DDBJ databases">
        <authorList>
            <person name="Gilroy R."/>
        </authorList>
    </citation>
    <scope>NUCLEOTIDE SEQUENCE</scope>
    <source>
        <strain evidence="6">ChiSjej1B19-5720</strain>
    </source>
</reference>
<sequence>MNKTYYICKYTPVELLESLGAKCEILNTMPKGFELAEQIAHPNICGFGKTLLEAVLDGKVKELVLVNCCDTIRSVCDVLEDSGKLDFLYMLDILHSQDACSREKTAEEIKRLVKAYSAYKGTEFDENRFREAFHQPKKPKGPHLNVLGARMGTELFQMVEKLMPLPVENATCVNNRSVGSMVPPENVGFDELMDWYAGELLCQAPCMRMMDHSGRKQLYNDPDLKGIIYHTVKFCDFYSFEYSEIKEHTDIPLLKIESDYTLQSSGQLMTRLEAFAETITQDEERGKEIKMGKGYFAGIDSGSTSTDVVILDKEKKIVAGIVLPTGAGAAIGAERALSEALKEADLSREDIDALVTTGYGRTAIQEGDKSITEITCHAKGAHYLDPEVRTVVDIGGQDSKVIRIDENGAVENFVMNDKCAAGTGRFLEMMARTMEMDLDHMSQAGLKYNEDITISSMCTVFAESEVVSLIAQNKETDDIVHGLNKAVATKTAALAKRVGGQEKYMMTGGVSKNKGLVKTLEEKLGTSLVIHKDAQLCGALGAALFALEMTDAGKA</sequence>
<dbReference type="Pfam" id="PF06050">
    <property type="entry name" value="HGD-D"/>
    <property type="match status" value="2"/>
</dbReference>
<dbReference type="Gene3D" id="3.40.50.11890">
    <property type="match status" value="1"/>
</dbReference>
<reference evidence="6" key="1">
    <citation type="journal article" date="2021" name="PeerJ">
        <title>Extensive microbial diversity within the chicken gut microbiome revealed by metagenomics and culture.</title>
        <authorList>
            <person name="Gilroy R."/>
            <person name="Ravi A."/>
            <person name="Getino M."/>
            <person name="Pursley I."/>
            <person name="Horton D.L."/>
            <person name="Alikhan N.F."/>
            <person name="Baker D."/>
            <person name="Gharbi K."/>
            <person name="Hall N."/>
            <person name="Watson M."/>
            <person name="Adriaenssens E.M."/>
            <person name="Foster-Nyarko E."/>
            <person name="Jarju S."/>
            <person name="Secka A."/>
            <person name="Antonio M."/>
            <person name="Oren A."/>
            <person name="Chaudhuri R.R."/>
            <person name="La Ragione R."/>
            <person name="Hildebrand F."/>
            <person name="Pallen M.J."/>
        </authorList>
    </citation>
    <scope>NUCLEOTIDE SEQUENCE</scope>
    <source>
        <strain evidence="6">ChiSjej1B19-5720</strain>
    </source>
</reference>
<dbReference type="InterPro" id="IPR051805">
    <property type="entry name" value="Dehydratase_Activator_Redct"/>
</dbReference>
<organism evidence="6 7">
    <name type="scientific">Candidatus Blautia faecavium</name>
    <dbReference type="NCBI Taxonomy" id="2838487"/>
    <lineage>
        <taxon>Bacteria</taxon>
        <taxon>Bacillati</taxon>
        <taxon>Bacillota</taxon>
        <taxon>Clostridia</taxon>
        <taxon>Lachnospirales</taxon>
        <taxon>Lachnospiraceae</taxon>
        <taxon>Blautia</taxon>
    </lineage>
</organism>
<dbReference type="Pfam" id="PF01869">
    <property type="entry name" value="BcrAD_BadFG"/>
    <property type="match status" value="1"/>
</dbReference>
<protein>
    <submittedName>
        <fullName evidence="6">2-hydroxyacyl-CoA dehydratase</fullName>
    </submittedName>
</protein>
<dbReference type="AlphaFoldDB" id="A0A9D2LSZ8"/>
<dbReference type="CDD" id="cd24036">
    <property type="entry name" value="ASKHA_NBD_BcrAD_BadFG_HgdC_HadI"/>
    <property type="match status" value="1"/>
</dbReference>
<dbReference type="EMBL" id="DWYZ01000151">
    <property type="protein sequence ID" value="HJB28715.1"/>
    <property type="molecule type" value="Genomic_DNA"/>
</dbReference>
<evidence type="ECO:0000256" key="3">
    <source>
        <dbReference type="ARBA" id="ARBA00023004"/>
    </source>
</evidence>
<dbReference type="InterPro" id="IPR002731">
    <property type="entry name" value="ATPase_BadF"/>
</dbReference>
<gene>
    <name evidence="6" type="ORF">IAA06_07965</name>
</gene>
<evidence type="ECO:0000256" key="2">
    <source>
        <dbReference type="ARBA" id="ARBA00022723"/>
    </source>
</evidence>
<evidence type="ECO:0000259" key="5">
    <source>
        <dbReference type="Pfam" id="PF01869"/>
    </source>
</evidence>
<dbReference type="PANTHER" id="PTHR32329">
    <property type="entry name" value="BIFUNCTIONAL PROTEIN [INCLUDES 2-HYDROXYACYL-COA DEHYDRATASE (N-TER) AND ITS ACTIVATOR DOMAIN (C_TERM)-RELATED"/>
    <property type="match status" value="1"/>
</dbReference>
<dbReference type="GO" id="GO:0046872">
    <property type="term" value="F:metal ion binding"/>
    <property type="evidence" value="ECO:0007669"/>
    <property type="project" value="UniProtKB-KW"/>
</dbReference>